<name>A0AAV3RVK9_LITER</name>
<reference evidence="1 2" key="1">
    <citation type="submission" date="2024-01" db="EMBL/GenBank/DDBJ databases">
        <title>The complete chloroplast genome sequence of Lithospermum erythrorhizon: insights into the phylogenetic relationship among Boraginaceae species and the maternal lineages of purple gromwells.</title>
        <authorList>
            <person name="Okada T."/>
            <person name="Watanabe K."/>
        </authorList>
    </citation>
    <scope>NUCLEOTIDE SEQUENCE [LARGE SCALE GENOMIC DNA]</scope>
</reference>
<proteinExistence type="predicted"/>
<evidence type="ECO:0000313" key="2">
    <source>
        <dbReference type="Proteomes" id="UP001454036"/>
    </source>
</evidence>
<protein>
    <submittedName>
        <fullName evidence="1">Uncharacterized protein</fullName>
    </submittedName>
</protein>
<organism evidence="1 2">
    <name type="scientific">Lithospermum erythrorhizon</name>
    <name type="common">Purple gromwell</name>
    <name type="synonym">Lithospermum officinale var. erythrorhizon</name>
    <dbReference type="NCBI Taxonomy" id="34254"/>
    <lineage>
        <taxon>Eukaryota</taxon>
        <taxon>Viridiplantae</taxon>
        <taxon>Streptophyta</taxon>
        <taxon>Embryophyta</taxon>
        <taxon>Tracheophyta</taxon>
        <taxon>Spermatophyta</taxon>
        <taxon>Magnoliopsida</taxon>
        <taxon>eudicotyledons</taxon>
        <taxon>Gunneridae</taxon>
        <taxon>Pentapetalae</taxon>
        <taxon>asterids</taxon>
        <taxon>lamiids</taxon>
        <taxon>Boraginales</taxon>
        <taxon>Boraginaceae</taxon>
        <taxon>Boraginoideae</taxon>
        <taxon>Lithospermeae</taxon>
        <taxon>Lithospermum</taxon>
    </lineage>
</organism>
<dbReference type="EMBL" id="BAABME010012037">
    <property type="protein sequence ID" value="GAA0184635.1"/>
    <property type="molecule type" value="Genomic_DNA"/>
</dbReference>
<evidence type="ECO:0000313" key="1">
    <source>
        <dbReference type="EMBL" id="GAA0184635.1"/>
    </source>
</evidence>
<accession>A0AAV3RVK9</accession>
<comment type="caution">
    <text evidence="1">The sequence shown here is derived from an EMBL/GenBank/DDBJ whole genome shotgun (WGS) entry which is preliminary data.</text>
</comment>
<keyword evidence="2" id="KW-1185">Reference proteome</keyword>
<sequence length="104" mass="11454">MNLVLDKKEVLDRGRCPMYNPAPCVGSEFPMCMSMGKDPGKRIDKDTKPVKVEPLSVRGSGLAESKVRWVWSGDLEGGSYFKAGSVQLVLDNLDGPRHYLVEGL</sequence>
<dbReference type="Proteomes" id="UP001454036">
    <property type="component" value="Unassembled WGS sequence"/>
</dbReference>
<gene>
    <name evidence="1" type="ORF">LIER_31923</name>
</gene>
<dbReference type="AlphaFoldDB" id="A0AAV3RVK9"/>